<sequence length="228" mass="25249">MQKKTIFTRLFILVSLIGGSYTHAAALDKTQSTASSIEKISYALGHEFSSQVPDEVDFKAFVEGLRAGYTKQPNPYTQKELQEAYHQAQMQLEKKQKSDAIKAAAVEEKFLSENAKKPGIVTTKSGLQYKIIQKGKGKRPTANSIVTVHYKGLLLDGTEFDSSYKRNEPIEFPLDQVIPGWTEGLQLMQEGSKATLYVPSKLAYGSQNTGPIPANSTLIFDVELIKVQ</sequence>
<evidence type="ECO:0000259" key="8">
    <source>
        <dbReference type="PROSITE" id="PS50059"/>
    </source>
</evidence>
<dbReference type="Pfam" id="PF01346">
    <property type="entry name" value="FKBP_N"/>
    <property type="match status" value="1"/>
</dbReference>
<evidence type="ECO:0000256" key="1">
    <source>
        <dbReference type="ARBA" id="ARBA00000971"/>
    </source>
</evidence>
<dbReference type="InterPro" id="IPR036944">
    <property type="entry name" value="PPIase_FKBP_N_sf"/>
</dbReference>
<gene>
    <name evidence="9" type="ORF">F945_03663</name>
</gene>
<dbReference type="eggNOG" id="COG0545">
    <property type="taxonomic scope" value="Bacteria"/>
</dbReference>
<dbReference type="EMBL" id="ATGI01000043">
    <property type="protein sequence ID" value="EPF69392.1"/>
    <property type="molecule type" value="Genomic_DNA"/>
</dbReference>
<dbReference type="PATRIC" id="fig|421052.3.peg.3585"/>
<comment type="catalytic activity">
    <reaction evidence="1 5 6">
        <text>[protein]-peptidylproline (omega=180) = [protein]-peptidylproline (omega=0)</text>
        <dbReference type="Rhea" id="RHEA:16237"/>
        <dbReference type="Rhea" id="RHEA-COMP:10747"/>
        <dbReference type="Rhea" id="RHEA-COMP:10748"/>
        <dbReference type="ChEBI" id="CHEBI:83833"/>
        <dbReference type="ChEBI" id="CHEBI:83834"/>
        <dbReference type="EC" id="5.2.1.8"/>
    </reaction>
</comment>
<feature type="chain" id="PRO_5004523451" description="Peptidyl-prolyl cis-trans isomerase" evidence="7">
    <location>
        <begin position="25"/>
        <end position="228"/>
    </location>
</feature>
<feature type="signal peptide" evidence="7">
    <location>
        <begin position="1"/>
        <end position="24"/>
    </location>
</feature>
<reference evidence="9 10" key="1">
    <citation type="submission" date="2013-06" db="EMBL/GenBank/DDBJ databases">
        <title>The Genome Sequence of Acinetobacter rudis CIP 110305.</title>
        <authorList>
            <consortium name="The Broad Institute Genome Sequencing Platform"/>
            <consortium name="The Broad Institute Genome Sequencing Center for Infectious Disease"/>
            <person name="Cerqueira G."/>
            <person name="Feldgarden M."/>
            <person name="Courvalin P."/>
            <person name="Perichon B."/>
            <person name="Grillot-Courvalin C."/>
            <person name="Clermont D."/>
            <person name="Rocha E."/>
            <person name="Yoon E.-J."/>
            <person name="Nemec A."/>
            <person name="Young S.K."/>
            <person name="Zeng Q."/>
            <person name="Gargeya S."/>
            <person name="Fitzgerald M."/>
            <person name="Abouelleil A."/>
            <person name="Alvarado L."/>
            <person name="Berlin A.M."/>
            <person name="Chapman S.B."/>
            <person name="Dewar J."/>
            <person name="Goldberg J."/>
            <person name="Griggs A."/>
            <person name="Gujja S."/>
            <person name="Hansen M."/>
            <person name="Howarth C."/>
            <person name="Imamovic A."/>
            <person name="Larimer J."/>
            <person name="McCowan C."/>
            <person name="Murphy C."/>
            <person name="Pearson M."/>
            <person name="Priest M."/>
            <person name="Roberts A."/>
            <person name="Saif S."/>
            <person name="Shea T."/>
            <person name="Sykes S."/>
            <person name="Wortman J."/>
            <person name="Nusbaum C."/>
            <person name="Birren B."/>
        </authorList>
    </citation>
    <scope>NUCLEOTIDE SEQUENCE [LARGE SCALE GENOMIC DNA]</scope>
    <source>
        <strain evidence="9 10">CIP 110305</strain>
    </source>
</reference>
<comment type="similarity">
    <text evidence="2 6">Belongs to the FKBP-type PPIase family.</text>
</comment>
<dbReference type="STRING" id="632955.GCA_000829675_01044"/>
<dbReference type="OrthoDB" id="9814548at2"/>
<organism evidence="9 10">
    <name type="scientific">Acinetobacter rudis CIP 110305</name>
    <dbReference type="NCBI Taxonomy" id="421052"/>
    <lineage>
        <taxon>Bacteria</taxon>
        <taxon>Pseudomonadati</taxon>
        <taxon>Pseudomonadota</taxon>
        <taxon>Gammaproteobacteria</taxon>
        <taxon>Moraxellales</taxon>
        <taxon>Moraxellaceae</taxon>
        <taxon>Acinetobacter</taxon>
    </lineage>
</organism>
<dbReference type="Pfam" id="PF00254">
    <property type="entry name" value="FKBP_C"/>
    <property type="match status" value="1"/>
</dbReference>
<keyword evidence="7" id="KW-0732">Signal</keyword>
<dbReference type="RefSeq" id="WP_016658014.1">
    <property type="nucleotide sequence ID" value="NZ_KE340355.1"/>
</dbReference>
<evidence type="ECO:0000313" key="10">
    <source>
        <dbReference type="Proteomes" id="UP000014568"/>
    </source>
</evidence>
<name>S3MP69_9GAMM</name>
<evidence type="ECO:0000256" key="4">
    <source>
        <dbReference type="ARBA" id="ARBA00023235"/>
    </source>
</evidence>
<dbReference type="SUPFAM" id="SSF54534">
    <property type="entry name" value="FKBP-like"/>
    <property type="match status" value="1"/>
</dbReference>
<evidence type="ECO:0000313" key="9">
    <source>
        <dbReference type="EMBL" id="EPF69392.1"/>
    </source>
</evidence>
<dbReference type="Proteomes" id="UP000014568">
    <property type="component" value="Unassembled WGS sequence"/>
</dbReference>
<keyword evidence="4 5" id="KW-0413">Isomerase</keyword>
<dbReference type="PANTHER" id="PTHR43811">
    <property type="entry name" value="FKBP-TYPE PEPTIDYL-PROLYL CIS-TRANS ISOMERASE FKPA"/>
    <property type="match status" value="1"/>
</dbReference>
<dbReference type="InterPro" id="IPR046357">
    <property type="entry name" value="PPIase_dom_sf"/>
</dbReference>
<dbReference type="Gene3D" id="3.10.50.40">
    <property type="match status" value="1"/>
</dbReference>
<feature type="domain" description="PPIase FKBP-type" evidence="8">
    <location>
        <begin position="143"/>
        <end position="228"/>
    </location>
</feature>
<dbReference type="PANTHER" id="PTHR43811:SF19">
    <property type="entry name" value="39 KDA FK506-BINDING NUCLEAR PROTEIN"/>
    <property type="match status" value="1"/>
</dbReference>
<dbReference type="FunFam" id="3.10.50.40:FF:000006">
    <property type="entry name" value="Peptidyl-prolyl cis-trans isomerase"/>
    <property type="match status" value="1"/>
</dbReference>
<dbReference type="InterPro" id="IPR000774">
    <property type="entry name" value="PPIase_FKBP_N"/>
</dbReference>
<dbReference type="GO" id="GO:0006457">
    <property type="term" value="P:protein folding"/>
    <property type="evidence" value="ECO:0007669"/>
    <property type="project" value="InterPro"/>
</dbReference>
<dbReference type="HOGENOM" id="CLU_013615_0_2_6"/>
<dbReference type="Gene3D" id="1.10.287.460">
    <property type="entry name" value="Peptidyl-prolyl cis-trans isomerase, FKBP-type, N-terminal domain"/>
    <property type="match status" value="1"/>
</dbReference>
<dbReference type="InterPro" id="IPR001179">
    <property type="entry name" value="PPIase_FKBP_dom"/>
</dbReference>
<accession>S3MP69</accession>
<evidence type="ECO:0000256" key="3">
    <source>
        <dbReference type="ARBA" id="ARBA00023110"/>
    </source>
</evidence>
<dbReference type="GO" id="GO:0003755">
    <property type="term" value="F:peptidyl-prolyl cis-trans isomerase activity"/>
    <property type="evidence" value="ECO:0007669"/>
    <property type="project" value="UniProtKB-UniRule"/>
</dbReference>
<proteinExistence type="inferred from homology"/>
<evidence type="ECO:0000256" key="5">
    <source>
        <dbReference type="PROSITE-ProRule" id="PRU00277"/>
    </source>
</evidence>
<evidence type="ECO:0000256" key="7">
    <source>
        <dbReference type="SAM" id="SignalP"/>
    </source>
</evidence>
<evidence type="ECO:0000256" key="6">
    <source>
        <dbReference type="RuleBase" id="RU003915"/>
    </source>
</evidence>
<keyword evidence="10" id="KW-1185">Reference proteome</keyword>
<protein>
    <recommendedName>
        <fullName evidence="6">Peptidyl-prolyl cis-trans isomerase</fullName>
        <ecNumber evidence="6">5.2.1.8</ecNumber>
    </recommendedName>
</protein>
<dbReference type="PROSITE" id="PS50059">
    <property type="entry name" value="FKBP_PPIASE"/>
    <property type="match status" value="1"/>
</dbReference>
<comment type="caution">
    <text evidence="9">The sequence shown here is derived from an EMBL/GenBank/DDBJ whole genome shotgun (WGS) entry which is preliminary data.</text>
</comment>
<evidence type="ECO:0000256" key="2">
    <source>
        <dbReference type="ARBA" id="ARBA00006577"/>
    </source>
</evidence>
<keyword evidence="3 5" id="KW-0697">Rotamase</keyword>
<dbReference type="AlphaFoldDB" id="S3MP69"/>
<dbReference type="EC" id="5.2.1.8" evidence="6"/>